<feature type="domain" description="VTT" evidence="8">
    <location>
        <begin position="32"/>
        <end position="158"/>
    </location>
</feature>
<comment type="similarity">
    <text evidence="2 7">Belongs to the DedA family.</text>
</comment>
<dbReference type="Proteomes" id="UP000315648">
    <property type="component" value="Unassembled WGS sequence"/>
</dbReference>
<dbReference type="PANTHER" id="PTHR30353">
    <property type="entry name" value="INNER MEMBRANE PROTEIN DEDA-RELATED"/>
    <property type="match status" value="1"/>
</dbReference>
<evidence type="ECO:0000256" key="3">
    <source>
        <dbReference type="ARBA" id="ARBA00022475"/>
    </source>
</evidence>
<reference evidence="9 10" key="1">
    <citation type="submission" date="2019-07" db="EMBL/GenBank/DDBJ databases">
        <title>Description of 53C-WASEF.</title>
        <authorList>
            <person name="Pitt A."/>
            <person name="Hahn M.W."/>
        </authorList>
    </citation>
    <scope>NUCLEOTIDE SEQUENCE [LARGE SCALE GENOMIC DNA]</scope>
    <source>
        <strain evidence="9 10">53C-WASEF</strain>
    </source>
</reference>
<gene>
    <name evidence="9" type="ORF">FPL22_02190</name>
</gene>
<evidence type="ECO:0000256" key="7">
    <source>
        <dbReference type="RuleBase" id="RU367016"/>
    </source>
</evidence>
<dbReference type="RefSeq" id="WP_144228481.1">
    <property type="nucleotide sequence ID" value="NZ_CBCRVV010000001.1"/>
</dbReference>
<evidence type="ECO:0000256" key="1">
    <source>
        <dbReference type="ARBA" id="ARBA00004651"/>
    </source>
</evidence>
<comment type="subcellular location">
    <subcellularLocation>
        <location evidence="1 7">Cell membrane</location>
        <topology evidence="1 7">Multi-pass membrane protein</topology>
    </subcellularLocation>
</comment>
<organism evidence="9 10">
    <name type="scientific">Rariglobus hedericola</name>
    <dbReference type="NCBI Taxonomy" id="2597822"/>
    <lineage>
        <taxon>Bacteria</taxon>
        <taxon>Pseudomonadati</taxon>
        <taxon>Verrucomicrobiota</taxon>
        <taxon>Opitutia</taxon>
        <taxon>Opitutales</taxon>
        <taxon>Opitutaceae</taxon>
        <taxon>Rariglobus</taxon>
    </lineage>
</organism>
<keyword evidence="3 7" id="KW-1003">Cell membrane</keyword>
<evidence type="ECO:0000313" key="9">
    <source>
        <dbReference type="EMBL" id="TSJ78140.1"/>
    </source>
</evidence>
<feature type="transmembrane region" description="Helical" evidence="7">
    <location>
        <begin position="181"/>
        <end position="200"/>
    </location>
</feature>
<evidence type="ECO:0000256" key="4">
    <source>
        <dbReference type="ARBA" id="ARBA00022692"/>
    </source>
</evidence>
<dbReference type="GO" id="GO:0005886">
    <property type="term" value="C:plasma membrane"/>
    <property type="evidence" value="ECO:0007669"/>
    <property type="project" value="UniProtKB-SubCell"/>
</dbReference>
<dbReference type="OrthoDB" id="9782291at2"/>
<dbReference type="AlphaFoldDB" id="A0A556QNB3"/>
<evidence type="ECO:0000313" key="10">
    <source>
        <dbReference type="Proteomes" id="UP000315648"/>
    </source>
</evidence>
<evidence type="ECO:0000256" key="6">
    <source>
        <dbReference type="ARBA" id="ARBA00023136"/>
    </source>
</evidence>
<keyword evidence="10" id="KW-1185">Reference proteome</keyword>
<evidence type="ECO:0000256" key="5">
    <source>
        <dbReference type="ARBA" id="ARBA00022989"/>
    </source>
</evidence>
<sequence>MFETLLNYFQNSPLSLWGPFIVLLLCGLGLPIPEDIVLITAGVLGQIDGRSWIEISALMYAGVLGGDTITFLAGRHVGGWVLTSRWFQRIFPPQKQAKVVDFFDKNGSMGLFIGRFLPGLRAPIFFTAGSMKVPFVKFLFFDGLAALISVPVFVWLGHWMWGKFHDDIELFNRSLHKTNQYAGWAAIVIVVVAVIGFLIWRRKRRIRKEAEKV</sequence>
<evidence type="ECO:0000256" key="2">
    <source>
        <dbReference type="ARBA" id="ARBA00010792"/>
    </source>
</evidence>
<comment type="caution">
    <text evidence="9">The sequence shown here is derived from an EMBL/GenBank/DDBJ whole genome shotgun (WGS) entry which is preliminary data.</text>
</comment>
<feature type="transmembrane region" description="Helical" evidence="7">
    <location>
        <begin position="138"/>
        <end position="161"/>
    </location>
</feature>
<proteinExistence type="inferred from homology"/>
<dbReference type="InterPro" id="IPR032816">
    <property type="entry name" value="VTT_dom"/>
</dbReference>
<protein>
    <submittedName>
        <fullName evidence="9">DedA family protein</fullName>
    </submittedName>
</protein>
<feature type="transmembrane region" description="Helical" evidence="7">
    <location>
        <begin position="20"/>
        <end position="45"/>
    </location>
</feature>
<accession>A0A556QNB3</accession>
<evidence type="ECO:0000259" key="8">
    <source>
        <dbReference type="Pfam" id="PF09335"/>
    </source>
</evidence>
<feature type="transmembrane region" description="Helical" evidence="7">
    <location>
        <begin position="57"/>
        <end position="77"/>
    </location>
</feature>
<dbReference type="PANTHER" id="PTHR30353:SF15">
    <property type="entry name" value="INNER MEMBRANE PROTEIN YABI"/>
    <property type="match status" value="1"/>
</dbReference>
<name>A0A556QNB3_9BACT</name>
<keyword evidence="5 7" id="KW-1133">Transmembrane helix</keyword>
<keyword evidence="6 7" id="KW-0472">Membrane</keyword>
<dbReference type="InterPro" id="IPR032818">
    <property type="entry name" value="DedA-like"/>
</dbReference>
<dbReference type="EMBL" id="VMBG01000001">
    <property type="protein sequence ID" value="TSJ78140.1"/>
    <property type="molecule type" value="Genomic_DNA"/>
</dbReference>
<dbReference type="Pfam" id="PF09335">
    <property type="entry name" value="VTT_dom"/>
    <property type="match status" value="1"/>
</dbReference>
<keyword evidence="4 7" id="KW-0812">Transmembrane</keyword>